<accession>A0A7C0Y6L5</accession>
<gene>
    <name evidence="2" type="ORF">ENG63_09670</name>
</gene>
<dbReference type="GO" id="GO:0003676">
    <property type="term" value="F:nucleic acid binding"/>
    <property type="evidence" value="ECO:0007669"/>
    <property type="project" value="InterPro"/>
</dbReference>
<dbReference type="InterPro" id="IPR036397">
    <property type="entry name" value="RNaseH_sf"/>
</dbReference>
<evidence type="ECO:0000259" key="1">
    <source>
        <dbReference type="Pfam" id="PF16473"/>
    </source>
</evidence>
<name>A0A7C0Y6L5_DESA2</name>
<dbReference type="Gene3D" id="3.30.420.10">
    <property type="entry name" value="Ribonuclease H-like superfamily/Ribonuclease H"/>
    <property type="match status" value="1"/>
</dbReference>
<dbReference type="EMBL" id="DRBS01000359">
    <property type="protein sequence ID" value="HDD45108.1"/>
    <property type="molecule type" value="Genomic_DNA"/>
</dbReference>
<dbReference type="SUPFAM" id="SSF53098">
    <property type="entry name" value="Ribonuclease H-like"/>
    <property type="match status" value="1"/>
</dbReference>
<dbReference type="AlphaFoldDB" id="A0A7C0Y6L5"/>
<organism evidence="2">
    <name type="scientific">Desulfofervidus auxilii</name>
    <dbReference type="NCBI Taxonomy" id="1621989"/>
    <lineage>
        <taxon>Bacteria</taxon>
        <taxon>Pseudomonadati</taxon>
        <taxon>Thermodesulfobacteriota</taxon>
        <taxon>Candidatus Desulfofervidia</taxon>
        <taxon>Candidatus Desulfofervidales</taxon>
        <taxon>Candidatus Desulfofervidaceae</taxon>
        <taxon>Candidatus Desulfofervidus</taxon>
    </lineage>
</organism>
<reference evidence="2" key="1">
    <citation type="journal article" date="2020" name="mSystems">
        <title>Genome- and Community-Level Interaction Insights into Carbon Utilization and Element Cycling Functions of Hydrothermarchaeota in Hydrothermal Sediment.</title>
        <authorList>
            <person name="Zhou Z."/>
            <person name="Liu Y."/>
            <person name="Xu W."/>
            <person name="Pan J."/>
            <person name="Luo Z.H."/>
            <person name="Li M."/>
        </authorList>
    </citation>
    <scope>NUCLEOTIDE SEQUENCE [LARGE SCALE GENOMIC DNA]</scope>
    <source>
        <strain evidence="2">HyVt-233</strain>
    </source>
</reference>
<protein>
    <submittedName>
        <fullName evidence="2">3'-5' exoribonuclease</fullName>
    </submittedName>
</protein>
<feature type="domain" description="3'-5' exoribonuclease Rv2179c-like" evidence="1">
    <location>
        <begin position="2"/>
        <end position="159"/>
    </location>
</feature>
<proteinExistence type="predicted"/>
<dbReference type="InterPro" id="IPR012337">
    <property type="entry name" value="RNaseH-like_sf"/>
</dbReference>
<evidence type="ECO:0000313" key="2">
    <source>
        <dbReference type="EMBL" id="HDD45108.1"/>
    </source>
</evidence>
<dbReference type="Proteomes" id="UP000886289">
    <property type="component" value="Unassembled WGS sequence"/>
</dbReference>
<comment type="caution">
    <text evidence="2">The sequence shown here is derived from an EMBL/GenBank/DDBJ whole genome shotgun (WGS) entry which is preliminary data.</text>
</comment>
<dbReference type="InterPro" id="IPR033390">
    <property type="entry name" value="Rv2179c-like"/>
</dbReference>
<sequence length="170" mass="20110">MNNIMLDIETLGTVITQIGAVYFDDNGNIGDKFLVNVNIESCLKYGLEIQYKNLKWWLERTNLITWMKNTIPISVALAHLTEFCNKNKKARVWSHYYDIMILEFACYKIGRKLPFHYKRWRDLRTAVDLADLKKEKKKENEKTHNALDDCIYQINYLTKALKVLKNEKQS</sequence>
<dbReference type="Pfam" id="PF16473">
    <property type="entry name" value="Rv2179c-like"/>
    <property type="match status" value="1"/>
</dbReference>